<dbReference type="EMBL" id="JAVDSB010000002">
    <property type="protein sequence ID" value="MDR6550937.1"/>
    <property type="molecule type" value="Genomic_DNA"/>
</dbReference>
<gene>
    <name evidence="1" type="ORF">J2736_002124</name>
</gene>
<protein>
    <submittedName>
        <fullName evidence="1">Uncharacterized protein</fullName>
    </submittedName>
</protein>
<keyword evidence="2" id="KW-1185">Reference proteome</keyword>
<dbReference type="Proteomes" id="UP001267290">
    <property type="component" value="Unassembled WGS sequence"/>
</dbReference>
<evidence type="ECO:0000313" key="1">
    <source>
        <dbReference type="EMBL" id="MDR6550937.1"/>
    </source>
</evidence>
<evidence type="ECO:0000313" key="2">
    <source>
        <dbReference type="Proteomes" id="UP001267290"/>
    </source>
</evidence>
<organism evidence="1 2">
    <name type="scientific">Paenibacillus qinlingensis</name>
    <dbReference type="NCBI Taxonomy" id="1837343"/>
    <lineage>
        <taxon>Bacteria</taxon>
        <taxon>Bacillati</taxon>
        <taxon>Bacillota</taxon>
        <taxon>Bacilli</taxon>
        <taxon>Bacillales</taxon>
        <taxon>Paenibacillaceae</taxon>
        <taxon>Paenibacillus</taxon>
    </lineage>
</organism>
<accession>A0ABU1NVB2</accession>
<comment type="caution">
    <text evidence="1">The sequence shown here is derived from an EMBL/GenBank/DDBJ whole genome shotgun (WGS) entry which is preliminary data.</text>
</comment>
<reference evidence="1 2" key="1">
    <citation type="submission" date="2023-07" db="EMBL/GenBank/DDBJ databases">
        <title>Sorghum-associated microbial communities from plants grown in Nebraska, USA.</title>
        <authorList>
            <person name="Schachtman D."/>
        </authorList>
    </citation>
    <scope>NUCLEOTIDE SEQUENCE [LARGE SCALE GENOMIC DNA]</scope>
    <source>
        <strain evidence="1 2">CC258</strain>
    </source>
</reference>
<dbReference type="RefSeq" id="WP_310226169.1">
    <property type="nucleotide sequence ID" value="NZ_JAVDSB010000002.1"/>
</dbReference>
<proteinExistence type="predicted"/>
<sequence>MKKNKLIIPLLTIAVVSAFGVGSAIYADTSISVPKKEISAEFDTIKQKLDKEKSSLSKSNPEVAIVKGEDFQVSKHDRNDKQIL</sequence>
<name>A0ABU1NVB2_9BACL</name>